<accession>A0ABN6PM49</accession>
<dbReference type="RefSeq" id="WP_251969546.1">
    <property type="nucleotide sequence ID" value="NZ_AP025730.1"/>
</dbReference>
<gene>
    <name evidence="2" type="ORF">CATMQ487_32160</name>
</gene>
<evidence type="ECO:0000313" key="2">
    <source>
        <dbReference type="EMBL" id="BDI06246.1"/>
    </source>
</evidence>
<dbReference type="InterPro" id="IPR004165">
    <property type="entry name" value="CoA_trans_fam_I"/>
</dbReference>
<dbReference type="Pfam" id="PF01144">
    <property type="entry name" value="CoA_trans"/>
    <property type="match status" value="1"/>
</dbReference>
<organism evidence="2 3">
    <name type="scientific">Sphaerotilus microaerophilus</name>
    <dbReference type="NCBI Taxonomy" id="2914710"/>
    <lineage>
        <taxon>Bacteria</taxon>
        <taxon>Pseudomonadati</taxon>
        <taxon>Pseudomonadota</taxon>
        <taxon>Betaproteobacteria</taxon>
        <taxon>Burkholderiales</taxon>
        <taxon>Sphaerotilaceae</taxon>
        <taxon>Sphaerotilus</taxon>
    </lineage>
</organism>
<evidence type="ECO:0000256" key="1">
    <source>
        <dbReference type="ARBA" id="ARBA00022679"/>
    </source>
</evidence>
<proteinExistence type="predicted"/>
<dbReference type="Gene3D" id="3.30.30.40">
    <property type="match status" value="1"/>
</dbReference>
<protein>
    <submittedName>
        <fullName evidence="2">CoA-transferase</fullName>
    </submittedName>
</protein>
<dbReference type="InterPro" id="IPR037171">
    <property type="entry name" value="NagB/RpiA_transferase-like"/>
</dbReference>
<dbReference type="Gene3D" id="3.40.1080.10">
    <property type="entry name" value="Glutaconate Coenzyme A-transferase"/>
    <property type="match status" value="1"/>
</dbReference>
<keyword evidence="1" id="KW-0808">Transferase</keyword>
<reference evidence="2" key="1">
    <citation type="submission" date="2022-04" db="EMBL/GenBank/DDBJ databases">
        <title>Whole genome sequence of Sphaerotilus sp. FB-5.</title>
        <authorList>
            <person name="Takeda M."/>
            <person name="Narihara S."/>
            <person name="Akimoto M."/>
            <person name="Akimoto R."/>
            <person name="Nishiyashiki S."/>
            <person name="Murakami T."/>
        </authorList>
    </citation>
    <scope>NUCLEOTIDE SEQUENCE</scope>
    <source>
        <strain evidence="2">FB-5</strain>
    </source>
</reference>
<name>A0ABN6PM49_9BURK</name>
<sequence>MADKRMGAADVVAQLKDGMTLGIGGWGPRRKPMALVREILRSPLKDLTVVAYGGADVGMLCAAGKVKKLIFAFVSLDFIPLEPYFRIARQSGAIDVMELDEGLFLLGLKAAGMRVPFIPTRVGLGTDVLKRNPGLQLTASPYDDKDWVAMPALPLDAALIHVDRADARGVCQIKGPDHYMDDLFARAAKCTYVSCDELVDSSFFAEGDEARYVFWERAETTGVVHLPGGAHPSSCGPLYGFDVKHFKEYAASAKAEGGWQAYAERYVNCSEAEYLERVGGIEAVRKLPLPVF</sequence>
<dbReference type="SUPFAM" id="SSF100950">
    <property type="entry name" value="NagB/RpiA/CoA transferase-like"/>
    <property type="match status" value="1"/>
</dbReference>
<dbReference type="Proteomes" id="UP001057498">
    <property type="component" value="Chromosome"/>
</dbReference>
<dbReference type="PANTHER" id="PTHR13707:SF60">
    <property type="entry name" value="ACETATE COA-TRANSFERASE SUBUNIT ALPHA"/>
    <property type="match status" value="1"/>
</dbReference>
<dbReference type="EMBL" id="AP025730">
    <property type="protein sequence ID" value="BDI06246.1"/>
    <property type="molecule type" value="Genomic_DNA"/>
</dbReference>
<keyword evidence="3" id="KW-1185">Reference proteome</keyword>
<evidence type="ECO:0000313" key="3">
    <source>
        <dbReference type="Proteomes" id="UP001057498"/>
    </source>
</evidence>
<dbReference type="SMART" id="SM00882">
    <property type="entry name" value="CoA_trans"/>
    <property type="match status" value="1"/>
</dbReference>
<dbReference type="PANTHER" id="PTHR13707">
    <property type="entry name" value="KETOACID-COENZYME A TRANSFERASE"/>
    <property type="match status" value="1"/>
</dbReference>